<protein>
    <submittedName>
        <fullName evidence="3">Uncharacterized protein</fullName>
    </submittedName>
</protein>
<organism evidence="3 4">
    <name type="scientific">Fusarium musae</name>
    <dbReference type="NCBI Taxonomy" id="1042133"/>
    <lineage>
        <taxon>Eukaryota</taxon>
        <taxon>Fungi</taxon>
        <taxon>Dikarya</taxon>
        <taxon>Ascomycota</taxon>
        <taxon>Pezizomycotina</taxon>
        <taxon>Sordariomycetes</taxon>
        <taxon>Hypocreomycetidae</taxon>
        <taxon>Hypocreales</taxon>
        <taxon>Nectriaceae</taxon>
        <taxon>Fusarium</taxon>
    </lineage>
</organism>
<proteinExistence type="predicted"/>
<feature type="coiled-coil region" evidence="1">
    <location>
        <begin position="23"/>
        <end position="75"/>
    </location>
</feature>
<feature type="region of interest" description="Disordered" evidence="2">
    <location>
        <begin position="134"/>
        <end position="154"/>
    </location>
</feature>
<dbReference type="GeneID" id="68314389"/>
<accession>A0A9P8DF81</accession>
<dbReference type="KEGG" id="fmu:J7337_006533"/>
<feature type="region of interest" description="Disordered" evidence="2">
    <location>
        <begin position="1"/>
        <end position="22"/>
    </location>
</feature>
<comment type="caution">
    <text evidence="3">The sequence shown here is derived from an EMBL/GenBank/DDBJ whole genome shotgun (WGS) entry which is preliminary data.</text>
</comment>
<evidence type="ECO:0000313" key="4">
    <source>
        <dbReference type="Proteomes" id="UP000827133"/>
    </source>
</evidence>
<evidence type="ECO:0000256" key="1">
    <source>
        <dbReference type="SAM" id="Coils"/>
    </source>
</evidence>
<dbReference type="RefSeq" id="XP_044679852.1">
    <property type="nucleotide sequence ID" value="XM_044824195.1"/>
</dbReference>
<keyword evidence="4" id="KW-1185">Reference proteome</keyword>
<evidence type="ECO:0000313" key="3">
    <source>
        <dbReference type="EMBL" id="KAG9500852.1"/>
    </source>
</evidence>
<sequence length="276" mass="30910">MTSHPATPSTIAGSGQDANGDSVESLRQLLHEAEHTITGLKAEQKATQDFFVAQNAELKKENNQLREDVAALRCQNSLAGNASNEATPGASATMSPQDLKKLQGILQEVKRHSSELHQKARELRDSVLLKQEEFSRKRRRTDSETDKNEEENPAMQFVQSCKQYNNQTFRCSITFYGALKPFIEDLSRAQESQSSLSHEKIRRNLADFVYSGTKSGWHCLREVCEKGKLSDEIKILSACPLHGPYCEFLILKHLSNKGNFSFTSFGDIENSTNKIA</sequence>
<gene>
    <name evidence="3" type="ORF">J7337_006533</name>
</gene>
<dbReference type="AlphaFoldDB" id="A0A9P8DF81"/>
<keyword evidence="1" id="KW-0175">Coiled coil</keyword>
<feature type="compositionally biased region" description="Basic and acidic residues" evidence="2">
    <location>
        <begin position="134"/>
        <end position="146"/>
    </location>
</feature>
<name>A0A9P8DF81_9HYPO</name>
<dbReference type="Proteomes" id="UP000827133">
    <property type="component" value="Unassembled WGS sequence"/>
</dbReference>
<reference evidence="3" key="1">
    <citation type="journal article" date="2021" name="Mol. Plant Microbe Interact.">
        <title>Telomere to telomere genome assembly of Fusarium musae F31, causal agent of crown rot disease of banana.</title>
        <authorList>
            <person name="Degradi L."/>
            <person name="Tava V."/>
            <person name="Kunova A."/>
            <person name="Cortesi P."/>
            <person name="Saracchi M."/>
            <person name="Pasquali M."/>
        </authorList>
    </citation>
    <scope>NUCLEOTIDE SEQUENCE</scope>
    <source>
        <strain evidence="3">F31</strain>
    </source>
</reference>
<feature type="compositionally biased region" description="Polar residues" evidence="2">
    <location>
        <begin position="1"/>
        <end position="19"/>
    </location>
</feature>
<dbReference type="EMBL" id="JAHBCI010000005">
    <property type="protein sequence ID" value="KAG9500852.1"/>
    <property type="molecule type" value="Genomic_DNA"/>
</dbReference>
<evidence type="ECO:0000256" key="2">
    <source>
        <dbReference type="SAM" id="MobiDB-lite"/>
    </source>
</evidence>